<dbReference type="CDD" id="cd03785">
    <property type="entry name" value="GT28_MurG"/>
    <property type="match status" value="1"/>
</dbReference>
<dbReference type="PANTHER" id="PTHR21015">
    <property type="entry name" value="UDP-N-ACETYLGLUCOSAMINE--N-ACETYLMURAMYL-(PENTAPEPTIDE) PYROPHOSPHORYL-UNDECAPRENOL N-ACETYLGLUCOSAMINE TRANSFERASE 1"/>
    <property type="match status" value="1"/>
</dbReference>
<sequence length="349" mass="38750">MGSVTPLIAIIEQLKKQGREVAVLFVGTSRGPERRVIAHCGYRFVSIASGKLRKYVSIHNVFTPFGVAIGCIQSLLLVWKEKPDIILTAGSFVAVPVAWAGKILHVPVLVHQQDIHKGLANRLMERYASKITVTFQETLHEFENTKTVWTGNPVRPILLEARAHDAISRFSLSAQKKTLLVVGGGTGSVWINHFISDHINKILEHCQVIHVTGQGKEEYHGDVPDYHVYEFLEYNDMALAYAVSDAVVCRAGLSTITELSQLSKPAIVIPMPESHQEDNAAYLWQKKAAVVLDQNDVSWEKFSKALEKVLINQQDRLELSKAISDLTPKDATEKATLVVEEMLGLVDAQ</sequence>
<evidence type="ECO:0000313" key="6">
    <source>
        <dbReference type="Proteomes" id="UP000034190"/>
    </source>
</evidence>
<dbReference type="PANTHER" id="PTHR21015:SF27">
    <property type="entry name" value="UDP-N-ACETYLGLUCOSAMINE--N-ACETYLMURAMYL-(PENTAPEPTIDE) PYROPHOSPHORYL-UNDECAPRENOL N-ACETYLGLUCOSAMINE TRANSFERASE"/>
    <property type="match status" value="1"/>
</dbReference>
<dbReference type="SUPFAM" id="SSF53756">
    <property type="entry name" value="UDP-Glycosyltransferase/glycogen phosphorylase"/>
    <property type="match status" value="1"/>
</dbReference>
<evidence type="ECO:0000256" key="1">
    <source>
        <dbReference type="ARBA" id="ARBA00022676"/>
    </source>
</evidence>
<dbReference type="Proteomes" id="UP000034190">
    <property type="component" value="Unassembled WGS sequence"/>
</dbReference>
<dbReference type="InterPro" id="IPR007235">
    <property type="entry name" value="Glyco_trans_28_C"/>
</dbReference>
<evidence type="ECO:0000259" key="4">
    <source>
        <dbReference type="Pfam" id="PF04101"/>
    </source>
</evidence>
<feature type="domain" description="Glycosyl transferase family 28 C-terminal" evidence="4">
    <location>
        <begin position="178"/>
        <end position="325"/>
    </location>
</feature>
<comment type="caution">
    <text evidence="5">The sequence shown here is derived from an EMBL/GenBank/DDBJ whole genome shotgun (WGS) entry which is preliminary data.</text>
</comment>
<protein>
    <submittedName>
        <fullName evidence="5">UDP-diphospho-muramoylpentapeptide beta-N-acetylglucosaminyltransferase</fullName>
    </submittedName>
</protein>
<evidence type="ECO:0000256" key="2">
    <source>
        <dbReference type="ARBA" id="ARBA00022679"/>
    </source>
</evidence>
<dbReference type="GO" id="GO:0016758">
    <property type="term" value="F:hexosyltransferase activity"/>
    <property type="evidence" value="ECO:0007669"/>
    <property type="project" value="InterPro"/>
</dbReference>
<organism evidence="5 6">
    <name type="scientific">Candidatus Falkowbacteria bacterium GW2011_GWA2_41_14</name>
    <dbReference type="NCBI Taxonomy" id="1618635"/>
    <lineage>
        <taxon>Bacteria</taxon>
        <taxon>Candidatus Falkowiibacteriota</taxon>
    </lineage>
</organism>
<dbReference type="Gene3D" id="3.40.50.2000">
    <property type="entry name" value="Glycogen Phosphorylase B"/>
    <property type="match status" value="2"/>
</dbReference>
<dbReference type="InterPro" id="IPR004276">
    <property type="entry name" value="GlycoTrans_28_N"/>
</dbReference>
<dbReference type="GO" id="GO:1901137">
    <property type="term" value="P:carbohydrate derivative biosynthetic process"/>
    <property type="evidence" value="ECO:0007669"/>
    <property type="project" value="UniProtKB-ARBA"/>
</dbReference>
<feature type="domain" description="Glycosyltransferase family 28 N-terminal" evidence="3">
    <location>
        <begin position="2"/>
        <end position="131"/>
    </location>
</feature>
<dbReference type="Pfam" id="PF03033">
    <property type="entry name" value="Glyco_transf_28"/>
    <property type="match status" value="1"/>
</dbReference>
<dbReference type="AlphaFoldDB" id="A0A0G0US25"/>
<keyword evidence="2 5" id="KW-0808">Transferase</keyword>
<dbReference type="GO" id="GO:0005975">
    <property type="term" value="P:carbohydrate metabolic process"/>
    <property type="evidence" value="ECO:0007669"/>
    <property type="project" value="InterPro"/>
</dbReference>
<dbReference type="EMBL" id="LCAP01000004">
    <property type="protein sequence ID" value="KKR91574.1"/>
    <property type="molecule type" value="Genomic_DNA"/>
</dbReference>
<evidence type="ECO:0000313" key="5">
    <source>
        <dbReference type="EMBL" id="KKR91574.1"/>
    </source>
</evidence>
<evidence type="ECO:0000259" key="3">
    <source>
        <dbReference type="Pfam" id="PF03033"/>
    </source>
</evidence>
<reference evidence="5 6" key="1">
    <citation type="journal article" date="2015" name="Nature">
        <title>rRNA introns, odd ribosomes, and small enigmatic genomes across a large radiation of phyla.</title>
        <authorList>
            <person name="Brown C.T."/>
            <person name="Hug L.A."/>
            <person name="Thomas B.C."/>
            <person name="Sharon I."/>
            <person name="Castelle C.J."/>
            <person name="Singh A."/>
            <person name="Wilkins M.J."/>
            <person name="Williams K.H."/>
            <person name="Banfield J.F."/>
        </authorList>
    </citation>
    <scope>NUCLEOTIDE SEQUENCE [LARGE SCALE GENOMIC DNA]</scope>
</reference>
<keyword evidence="1 5" id="KW-0328">Glycosyltransferase</keyword>
<accession>A0A0G0US25</accession>
<gene>
    <name evidence="5" type="ORF">UU43_C0004G0022</name>
</gene>
<dbReference type="Pfam" id="PF04101">
    <property type="entry name" value="Glyco_tran_28_C"/>
    <property type="match status" value="1"/>
</dbReference>
<name>A0A0G0US25_9BACT</name>
<proteinExistence type="predicted"/>